<sequence>MTRKTRLILLSGILVVTVGAAVGVSLSEKAREDIRESGEVVFELPANTATAVSWTYTDEDGGTVSLSFHKDGDWLYDGDEAFPVDAEKLQELLDQFAQLRAAFVIEDVTDYAQYGLEDPICSIDITAGETDYEILVGDYSEMDSQRYLSLGDGSVYLVNEDPMDVYEATLDDFLRGDDIPAFAEVESVAFGGAEDQTIRRDENGDSYRKEDDYYLDGRPLDTDKLDSYLSHLSGMSLNDYATYKAAEADLAEYSLDDPELTVTVEYPDLETEETEIITVAVSRAPADRETPWSEVAAALGSEDEDASAYEDSVAYLRVGESTIIYEISYEDLAQIMACTYDDLRHSEILPAEFEDVQSLTVTLDGQSYTFTRTAETGEDTDAQWTYGEEEADLSGVEDALTALSASSFESGTAGEAEISLTAVLDLDGSPEIGITLYRADGESCVAEVDGEQIGTVPRSQAVDLIEAVNAIVLN</sequence>
<name>A0ABS2FV81_9FIRM</name>
<dbReference type="Proteomes" id="UP000719500">
    <property type="component" value="Unassembled WGS sequence"/>
</dbReference>
<evidence type="ECO:0000313" key="3">
    <source>
        <dbReference type="Proteomes" id="UP000719500"/>
    </source>
</evidence>
<proteinExistence type="predicted"/>
<keyword evidence="3" id="KW-1185">Reference proteome</keyword>
<evidence type="ECO:0000313" key="2">
    <source>
        <dbReference type="EMBL" id="MBM6851494.1"/>
    </source>
</evidence>
<gene>
    <name evidence="2" type="ORF">H9X91_08615</name>
</gene>
<accession>A0ABS2FV81</accession>
<dbReference type="InterPro" id="IPR025641">
    <property type="entry name" value="DUF4340"/>
</dbReference>
<reference evidence="2 3" key="1">
    <citation type="journal article" date="2021" name="Sci. Rep.">
        <title>The distribution of antibiotic resistance genes in chicken gut microbiota commensals.</title>
        <authorList>
            <person name="Juricova H."/>
            <person name="Matiasovicova J."/>
            <person name="Kubasova T."/>
            <person name="Cejkova D."/>
            <person name="Rychlik I."/>
        </authorList>
    </citation>
    <scope>NUCLEOTIDE SEQUENCE [LARGE SCALE GENOMIC DNA]</scope>
    <source>
        <strain evidence="2 3">An411</strain>
    </source>
</reference>
<feature type="domain" description="DUF4340" evidence="1">
    <location>
        <begin position="74"/>
        <end position="244"/>
    </location>
</feature>
<organism evidence="2 3">
    <name type="scientific">Oscillibacter valericigenes</name>
    <dbReference type="NCBI Taxonomy" id="351091"/>
    <lineage>
        <taxon>Bacteria</taxon>
        <taxon>Bacillati</taxon>
        <taxon>Bacillota</taxon>
        <taxon>Clostridia</taxon>
        <taxon>Eubacteriales</taxon>
        <taxon>Oscillospiraceae</taxon>
        <taxon>Oscillibacter</taxon>
    </lineage>
</organism>
<protein>
    <submittedName>
        <fullName evidence="2">DUF4340 domain-containing protein</fullName>
    </submittedName>
</protein>
<dbReference type="EMBL" id="JACSNX010000011">
    <property type="protein sequence ID" value="MBM6851494.1"/>
    <property type="molecule type" value="Genomic_DNA"/>
</dbReference>
<comment type="caution">
    <text evidence="2">The sequence shown here is derived from an EMBL/GenBank/DDBJ whole genome shotgun (WGS) entry which is preliminary data.</text>
</comment>
<dbReference type="RefSeq" id="WP_204804346.1">
    <property type="nucleotide sequence ID" value="NZ_JACSNX010000011.1"/>
</dbReference>
<dbReference type="Pfam" id="PF14238">
    <property type="entry name" value="DUF4340"/>
    <property type="match status" value="1"/>
</dbReference>
<evidence type="ECO:0000259" key="1">
    <source>
        <dbReference type="Pfam" id="PF14238"/>
    </source>
</evidence>